<dbReference type="PANTHER" id="PTHR30026:SF23">
    <property type="entry name" value="TO APRF-PUTATIVE OUTER MEMBRANE EFFLUX PROTEIN OR SECRETED ALKALINE PHOSPHATASE-RELATED"/>
    <property type="match status" value="1"/>
</dbReference>
<dbReference type="Proteomes" id="UP000321595">
    <property type="component" value="Chromosome"/>
</dbReference>
<evidence type="ECO:0000256" key="6">
    <source>
        <dbReference type="ARBA" id="ARBA00023136"/>
    </source>
</evidence>
<dbReference type="InterPro" id="IPR003423">
    <property type="entry name" value="OMP_efflux"/>
</dbReference>
<dbReference type="Pfam" id="PF02321">
    <property type="entry name" value="OEP"/>
    <property type="match status" value="2"/>
</dbReference>
<feature type="signal peptide" evidence="9">
    <location>
        <begin position="1"/>
        <end position="18"/>
    </location>
</feature>
<dbReference type="SUPFAM" id="SSF56954">
    <property type="entry name" value="Outer membrane efflux proteins (OEP)"/>
    <property type="match status" value="1"/>
</dbReference>
<dbReference type="KEGG" id="bbae:FRD01_14085"/>
<name>A0A5B8XRR2_9DELT</name>
<dbReference type="GO" id="GO:0009279">
    <property type="term" value="C:cell outer membrane"/>
    <property type="evidence" value="ECO:0007669"/>
    <property type="project" value="UniProtKB-SubCell"/>
</dbReference>
<feature type="coiled-coil region" evidence="8">
    <location>
        <begin position="380"/>
        <end position="463"/>
    </location>
</feature>
<evidence type="ECO:0000256" key="1">
    <source>
        <dbReference type="ARBA" id="ARBA00004442"/>
    </source>
</evidence>
<keyword evidence="9" id="KW-0732">Signal</keyword>
<keyword evidence="6" id="KW-0472">Membrane</keyword>
<reference evidence="10 11" key="1">
    <citation type="submission" date="2019-08" db="EMBL/GenBank/DDBJ databases">
        <authorList>
            <person name="Liang Q."/>
        </authorList>
    </citation>
    <scope>NUCLEOTIDE SEQUENCE [LARGE SCALE GENOMIC DNA]</scope>
    <source>
        <strain evidence="10 11">V1718</strain>
    </source>
</reference>
<feature type="chain" id="PRO_5023054211" evidence="9">
    <location>
        <begin position="19"/>
        <end position="487"/>
    </location>
</feature>
<comment type="similarity">
    <text evidence="2">Belongs to the outer membrane factor (OMF) (TC 1.B.17) family.</text>
</comment>
<evidence type="ECO:0000256" key="8">
    <source>
        <dbReference type="SAM" id="Coils"/>
    </source>
</evidence>
<proteinExistence type="inferred from homology"/>
<dbReference type="PANTHER" id="PTHR30026">
    <property type="entry name" value="OUTER MEMBRANE PROTEIN TOLC"/>
    <property type="match status" value="1"/>
</dbReference>
<keyword evidence="11" id="KW-1185">Reference proteome</keyword>
<keyword evidence="5" id="KW-0812">Transmembrane</keyword>
<evidence type="ECO:0000313" key="10">
    <source>
        <dbReference type="EMBL" id="QED28340.1"/>
    </source>
</evidence>
<evidence type="ECO:0000256" key="7">
    <source>
        <dbReference type="ARBA" id="ARBA00023237"/>
    </source>
</evidence>
<dbReference type="InterPro" id="IPR051906">
    <property type="entry name" value="TolC-like"/>
</dbReference>
<sequence length="487" mass="54205">MKLGVLILGLTLSAPAVALSPQELLEQAAKTNPRFKEVGLQVRESEKSLESQENLRPWTLRADVGVSYDEQPSSGVIEDGTRKSTFGTAGVEILKQFVIGTQLSVRLDWNRSRAEIPFTVPDFNISEVRIIGPNYGGNLSARVTQPLLKNFGTEVNELPETAARLQLDVARLTQARAAQDLVVDVLNAYWTYSRATNEAEALRASLRRTKDFGDLTLAQIEAGQLAELERDIVSQRVSQAEQALILAEAQVLDAWESLQVSMGKSPGAEPVAPEFGETPRDSFSVESVLERARQSNPELLLLSQELRSAELNLVRSENQTEPQLDAVASLSQRSLSEEVAPSFTQIATLDYTSLFLGLNFVMPLDNTLATAQLEADEIAVERARWRYTEAELQIERQVRQAIRLYETQKKRAELSVDEVRLARKNLEATNLKYAGGLASYLEVMELERTLQDAEIRAAQTELDVKLAHMGVLRLTGELLEQWNVEME</sequence>
<evidence type="ECO:0000256" key="4">
    <source>
        <dbReference type="ARBA" id="ARBA00022452"/>
    </source>
</evidence>
<keyword evidence="4" id="KW-1134">Transmembrane beta strand</keyword>
<keyword evidence="7" id="KW-0998">Cell outer membrane</keyword>
<dbReference type="OrthoDB" id="5495419at2"/>
<organism evidence="10 11">
    <name type="scientific">Microvenator marinus</name>
    <dbReference type="NCBI Taxonomy" id="2600177"/>
    <lineage>
        <taxon>Bacteria</taxon>
        <taxon>Deltaproteobacteria</taxon>
        <taxon>Bradymonadales</taxon>
        <taxon>Microvenatoraceae</taxon>
        <taxon>Microvenator</taxon>
    </lineage>
</organism>
<comment type="subcellular location">
    <subcellularLocation>
        <location evidence="1">Cell outer membrane</location>
    </subcellularLocation>
</comment>
<dbReference type="Gene3D" id="1.20.1600.10">
    <property type="entry name" value="Outer membrane efflux proteins (OEP)"/>
    <property type="match status" value="1"/>
</dbReference>
<dbReference type="GO" id="GO:0015562">
    <property type="term" value="F:efflux transmembrane transporter activity"/>
    <property type="evidence" value="ECO:0007669"/>
    <property type="project" value="InterPro"/>
</dbReference>
<dbReference type="AlphaFoldDB" id="A0A5B8XRR2"/>
<keyword evidence="8" id="KW-0175">Coiled coil</keyword>
<dbReference type="GO" id="GO:0015288">
    <property type="term" value="F:porin activity"/>
    <property type="evidence" value="ECO:0007669"/>
    <property type="project" value="TreeGrafter"/>
</dbReference>
<evidence type="ECO:0000256" key="5">
    <source>
        <dbReference type="ARBA" id="ARBA00022692"/>
    </source>
</evidence>
<dbReference type="RefSeq" id="WP_146960679.1">
    <property type="nucleotide sequence ID" value="NZ_CP042467.1"/>
</dbReference>
<evidence type="ECO:0000256" key="3">
    <source>
        <dbReference type="ARBA" id="ARBA00022448"/>
    </source>
</evidence>
<dbReference type="EMBL" id="CP042467">
    <property type="protein sequence ID" value="QED28340.1"/>
    <property type="molecule type" value="Genomic_DNA"/>
</dbReference>
<dbReference type="GO" id="GO:1990281">
    <property type="term" value="C:efflux pump complex"/>
    <property type="evidence" value="ECO:0007669"/>
    <property type="project" value="TreeGrafter"/>
</dbReference>
<evidence type="ECO:0000313" key="11">
    <source>
        <dbReference type="Proteomes" id="UP000321595"/>
    </source>
</evidence>
<keyword evidence="3" id="KW-0813">Transport</keyword>
<evidence type="ECO:0000256" key="2">
    <source>
        <dbReference type="ARBA" id="ARBA00007613"/>
    </source>
</evidence>
<accession>A0A5B8XRR2</accession>
<evidence type="ECO:0000256" key="9">
    <source>
        <dbReference type="SAM" id="SignalP"/>
    </source>
</evidence>
<protein>
    <submittedName>
        <fullName evidence="10">TolC family protein</fullName>
    </submittedName>
</protein>
<gene>
    <name evidence="10" type="ORF">FRD01_14085</name>
</gene>